<reference evidence="1 2" key="1">
    <citation type="journal article" date="2016" name="Nat. Commun.">
        <title>Thousands of microbial genomes shed light on interconnected biogeochemical processes in an aquifer system.</title>
        <authorList>
            <person name="Anantharaman K."/>
            <person name="Brown C.T."/>
            <person name="Hug L.A."/>
            <person name="Sharon I."/>
            <person name="Castelle C.J."/>
            <person name="Probst A.J."/>
            <person name="Thomas B.C."/>
            <person name="Singh A."/>
            <person name="Wilkins M.J."/>
            <person name="Karaoz U."/>
            <person name="Brodie E.L."/>
            <person name="Williams K.H."/>
            <person name="Hubbard S.S."/>
            <person name="Banfield J.F."/>
        </authorList>
    </citation>
    <scope>NUCLEOTIDE SEQUENCE [LARGE SCALE GENOMIC DNA]</scope>
</reference>
<proteinExistence type="predicted"/>
<organism evidence="1 2">
    <name type="scientific">Candidatus Abawacabacteria bacterium RIFCSPHIGHO2_01_FULL_46_8</name>
    <dbReference type="NCBI Taxonomy" id="1817815"/>
    <lineage>
        <taxon>Bacteria</taxon>
        <taxon>Candidatus Abawacaibacteriota</taxon>
    </lineage>
</organism>
<protein>
    <submittedName>
        <fullName evidence="1">Uncharacterized protein</fullName>
    </submittedName>
</protein>
<comment type="caution">
    <text evidence="1">The sequence shown here is derived from an EMBL/GenBank/DDBJ whole genome shotgun (WGS) entry which is preliminary data.</text>
</comment>
<dbReference type="EMBL" id="MEWS01000008">
    <property type="protein sequence ID" value="OGC82759.1"/>
    <property type="molecule type" value="Genomic_DNA"/>
</dbReference>
<sequence>MSEDIGVILKGNPEITVIEFGHQYAVTFTEQQALLALRLLKRKTFILTDMDKRDLPRLLTSKCSVEIPHQDVVWLIITAVGQERDKQFELRFISASYKMDHAKILYCFKRVIARTKAWRKLS</sequence>
<name>A0A1F4XM77_9BACT</name>
<gene>
    <name evidence="1" type="ORF">A2788_02565</name>
</gene>
<dbReference type="Proteomes" id="UP000177521">
    <property type="component" value="Unassembled WGS sequence"/>
</dbReference>
<accession>A0A1F4XM77</accession>
<dbReference type="AlphaFoldDB" id="A0A1F4XM77"/>
<evidence type="ECO:0000313" key="2">
    <source>
        <dbReference type="Proteomes" id="UP000177521"/>
    </source>
</evidence>
<evidence type="ECO:0000313" key="1">
    <source>
        <dbReference type="EMBL" id="OGC82759.1"/>
    </source>
</evidence>